<accession>A0A6G1KRL0</accession>
<reference evidence="2" key="1">
    <citation type="journal article" date="2020" name="Stud. Mycol.">
        <title>101 Dothideomycetes genomes: a test case for predicting lifestyles and emergence of pathogens.</title>
        <authorList>
            <person name="Haridas S."/>
            <person name="Albert R."/>
            <person name="Binder M."/>
            <person name="Bloem J."/>
            <person name="Labutti K."/>
            <person name="Salamov A."/>
            <person name="Andreopoulos B."/>
            <person name="Baker S."/>
            <person name="Barry K."/>
            <person name="Bills G."/>
            <person name="Bluhm B."/>
            <person name="Cannon C."/>
            <person name="Castanera R."/>
            <person name="Culley D."/>
            <person name="Daum C."/>
            <person name="Ezra D."/>
            <person name="Gonzalez J."/>
            <person name="Henrissat B."/>
            <person name="Kuo A."/>
            <person name="Liang C."/>
            <person name="Lipzen A."/>
            <person name="Lutzoni F."/>
            <person name="Magnuson J."/>
            <person name="Mondo S."/>
            <person name="Nolan M."/>
            <person name="Ohm R."/>
            <person name="Pangilinan J."/>
            <person name="Park H.-J."/>
            <person name="Ramirez L."/>
            <person name="Alfaro M."/>
            <person name="Sun H."/>
            <person name="Tritt A."/>
            <person name="Yoshinaga Y."/>
            <person name="Zwiers L.-H."/>
            <person name="Turgeon B."/>
            <person name="Goodwin S."/>
            <person name="Spatafora J."/>
            <person name="Crous P."/>
            <person name="Grigoriev I."/>
        </authorList>
    </citation>
    <scope>NUCLEOTIDE SEQUENCE</scope>
    <source>
        <strain evidence="2">CBS 279.74</strain>
    </source>
</reference>
<evidence type="ECO:0000313" key="2">
    <source>
        <dbReference type="EMBL" id="KAF2715253.1"/>
    </source>
</evidence>
<evidence type="ECO:0000256" key="1">
    <source>
        <dbReference type="SAM" id="MobiDB-lite"/>
    </source>
</evidence>
<feature type="region of interest" description="Disordered" evidence="1">
    <location>
        <begin position="1"/>
        <end position="57"/>
    </location>
</feature>
<name>A0A6G1KRL0_9PLEO</name>
<sequence length="129" mass="13576">MGMGSNTGTGIGTGIGTGTGTELNWRQRTRRGPRSRFALGDHPNASLPGDIDTVPQDMNQLSPIHIQHANTSVSEPLAPTAFTSEPSCLSHIDIAGCPSRGGDVEIKWLNTVTPNARPLPASISCIPTY</sequence>
<keyword evidence="3" id="KW-1185">Reference proteome</keyword>
<feature type="compositionally biased region" description="Gly residues" evidence="1">
    <location>
        <begin position="1"/>
        <end position="19"/>
    </location>
</feature>
<dbReference type="AlphaFoldDB" id="A0A6G1KRL0"/>
<protein>
    <submittedName>
        <fullName evidence="2">Uncharacterized protein</fullName>
    </submittedName>
</protein>
<organism evidence="2 3">
    <name type="scientific">Pleomassaria siparia CBS 279.74</name>
    <dbReference type="NCBI Taxonomy" id="1314801"/>
    <lineage>
        <taxon>Eukaryota</taxon>
        <taxon>Fungi</taxon>
        <taxon>Dikarya</taxon>
        <taxon>Ascomycota</taxon>
        <taxon>Pezizomycotina</taxon>
        <taxon>Dothideomycetes</taxon>
        <taxon>Pleosporomycetidae</taxon>
        <taxon>Pleosporales</taxon>
        <taxon>Pleomassariaceae</taxon>
        <taxon>Pleomassaria</taxon>
    </lineage>
</organism>
<proteinExistence type="predicted"/>
<evidence type="ECO:0000313" key="3">
    <source>
        <dbReference type="Proteomes" id="UP000799428"/>
    </source>
</evidence>
<gene>
    <name evidence="2" type="ORF">K504DRAFT_497128</name>
</gene>
<dbReference type="EMBL" id="MU005764">
    <property type="protein sequence ID" value="KAF2715253.1"/>
    <property type="molecule type" value="Genomic_DNA"/>
</dbReference>
<dbReference type="Proteomes" id="UP000799428">
    <property type="component" value="Unassembled WGS sequence"/>
</dbReference>